<evidence type="ECO:0000313" key="2">
    <source>
        <dbReference type="EMBL" id="OGD03803.1"/>
    </source>
</evidence>
<comment type="caution">
    <text evidence="2">The sequence shown here is derived from an EMBL/GenBank/DDBJ whole genome shotgun (WGS) entry which is preliminary data.</text>
</comment>
<keyword evidence="1" id="KW-0812">Transmembrane</keyword>
<organism evidence="2 3">
    <name type="scientific">Candidatus Amesbacteria bacterium RIFCSPLOWO2_01_FULL_48_25</name>
    <dbReference type="NCBI Taxonomy" id="1797259"/>
    <lineage>
        <taxon>Bacteria</taxon>
        <taxon>Candidatus Amesiibacteriota</taxon>
    </lineage>
</organism>
<dbReference type="AlphaFoldDB" id="A0A1F4ZBY5"/>
<protein>
    <recommendedName>
        <fullName evidence="4">Cohesin domain-containing protein</fullName>
    </recommendedName>
</protein>
<feature type="transmembrane region" description="Helical" evidence="1">
    <location>
        <begin position="6"/>
        <end position="25"/>
    </location>
</feature>
<keyword evidence="1" id="KW-0472">Membrane</keyword>
<proteinExistence type="predicted"/>
<evidence type="ECO:0000256" key="1">
    <source>
        <dbReference type="SAM" id="Phobius"/>
    </source>
</evidence>
<name>A0A1F4ZBY5_9BACT</name>
<sequence length="147" mass="15805">MKRWEGVVSLLIVAAVLPVVLFGALNRDKVLFLIGASTQLELSIWLEPAEVITDVGVPVEFTVLAEYGEPNRLVPQVVVRVVGSGEVEISPDNVSYMQAFSGRVSLGKVTVVALKRGKFEVGLDPASIDTKLPDLPIVVGKANLIVR</sequence>
<evidence type="ECO:0008006" key="4">
    <source>
        <dbReference type="Google" id="ProtNLM"/>
    </source>
</evidence>
<dbReference type="STRING" id="1797259.A2989_03980"/>
<evidence type="ECO:0000313" key="3">
    <source>
        <dbReference type="Proteomes" id="UP000177080"/>
    </source>
</evidence>
<accession>A0A1F4ZBY5</accession>
<reference evidence="2 3" key="1">
    <citation type="journal article" date="2016" name="Nat. Commun.">
        <title>Thousands of microbial genomes shed light on interconnected biogeochemical processes in an aquifer system.</title>
        <authorList>
            <person name="Anantharaman K."/>
            <person name="Brown C.T."/>
            <person name="Hug L.A."/>
            <person name="Sharon I."/>
            <person name="Castelle C.J."/>
            <person name="Probst A.J."/>
            <person name="Thomas B.C."/>
            <person name="Singh A."/>
            <person name="Wilkins M.J."/>
            <person name="Karaoz U."/>
            <person name="Brodie E.L."/>
            <person name="Williams K.H."/>
            <person name="Hubbard S.S."/>
            <person name="Banfield J.F."/>
        </authorList>
    </citation>
    <scope>NUCLEOTIDE SEQUENCE [LARGE SCALE GENOMIC DNA]</scope>
</reference>
<dbReference type="EMBL" id="MEXN01000005">
    <property type="protein sequence ID" value="OGD03803.1"/>
    <property type="molecule type" value="Genomic_DNA"/>
</dbReference>
<dbReference type="Proteomes" id="UP000177080">
    <property type="component" value="Unassembled WGS sequence"/>
</dbReference>
<keyword evidence="1" id="KW-1133">Transmembrane helix</keyword>
<gene>
    <name evidence="2" type="ORF">A2989_03980</name>
</gene>